<dbReference type="InterPro" id="IPR010327">
    <property type="entry name" value="FldB/FldC_alpha/beta"/>
</dbReference>
<keyword evidence="3" id="KW-0408">Iron</keyword>
<keyword evidence="3" id="KW-0479">Metal-binding</keyword>
<evidence type="ECO:0000313" key="5">
    <source>
        <dbReference type="Proteomes" id="UP001163550"/>
    </source>
</evidence>
<protein>
    <submittedName>
        <fullName evidence="4">2-hydroxyacyl-CoA dehydratase family protein</fullName>
    </submittedName>
</protein>
<gene>
    <name evidence="4" type="ORF">LNN31_05915</name>
</gene>
<dbReference type="Proteomes" id="UP001163550">
    <property type="component" value="Chromosome"/>
</dbReference>
<dbReference type="RefSeq" id="WP_263993041.1">
    <property type="nucleotide sequence ID" value="NZ_CP087994.1"/>
</dbReference>
<evidence type="ECO:0000256" key="1">
    <source>
        <dbReference type="ARBA" id="ARBA00001966"/>
    </source>
</evidence>
<name>A0ABY6HHE0_9FIRM</name>
<evidence type="ECO:0000256" key="2">
    <source>
        <dbReference type="ARBA" id="ARBA00005806"/>
    </source>
</evidence>
<keyword evidence="5" id="KW-1185">Reference proteome</keyword>
<reference evidence="4" key="1">
    <citation type="submission" date="2021-11" db="EMBL/GenBank/DDBJ databases">
        <title>Isoprene-degrading acetogen.</title>
        <authorList>
            <person name="Yang Y."/>
            <person name="Jin H."/>
            <person name="Yan J."/>
        </authorList>
    </citation>
    <scope>NUCLEOTIDE SEQUENCE</scope>
    <source>
        <strain evidence="4">Berkeley</strain>
    </source>
</reference>
<dbReference type="EMBL" id="CP087994">
    <property type="protein sequence ID" value="UYO63952.1"/>
    <property type="molecule type" value="Genomic_DNA"/>
</dbReference>
<dbReference type="Gene3D" id="3.40.50.11900">
    <property type="match status" value="1"/>
</dbReference>
<evidence type="ECO:0000256" key="3">
    <source>
        <dbReference type="ARBA" id="ARBA00023014"/>
    </source>
</evidence>
<accession>A0ABY6HHE0</accession>
<dbReference type="PANTHER" id="PTHR30548:SF2">
    <property type="entry name" value="2-HYDROXYACYL-COA DEHYDRATASE,D-COMPONENT"/>
    <property type="match status" value="1"/>
</dbReference>
<evidence type="ECO:0000313" key="4">
    <source>
        <dbReference type="EMBL" id="UYO63952.1"/>
    </source>
</evidence>
<keyword evidence="3" id="KW-0411">Iron-sulfur</keyword>
<sequence>MRQKAFEKYSYLHRLDCVADFVNLACNVIKVDTLEEMMPIALPMLEKAPEYLIQEVPKIHMPVVAAAIKPKNRKGLGTHFTAMKQYLSDLADGIDAGKPVVSHFPSMTPEVFIAMDVVPLCAEALSLYLTGSYNDGIEEEIDESEAAGYPSHSCSFQKAPFRAIEKGLLPEPDVYVLTTAPCNSSNMLYQDMVEKYQKPVFCVDSPYYSDKRAFKYFAEEFKQAIAGVEKVTGHKIDVDVLRKHVKMSNAQFEYWYKLQELRKIKPNPDPGMHRALDLAAWLLAGSNELWVDYMKTLYEEAKERAENRIGVIPEGMKEIRTLHTYGWTAHTLYLPDWIEDNCGSSMMECGLSIYPGNLVGLVDTTNLDTMLEGLAWRSYNGVMHRTVMSFADLHINDMVNVAKEYQADAAIFCGNHTCKWGWTYPKMLDDALQDNLGIPCLTLETDIMDKRFTPREVLFARFSEFFNNLRES</sequence>
<dbReference type="Gene3D" id="3.40.50.11890">
    <property type="match status" value="1"/>
</dbReference>
<comment type="cofactor">
    <cofactor evidence="1">
        <name>[4Fe-4S] cluster</name>
        <dbReference type="ChEBI" id="CHEBI:49883"/>
    </cofactor>
</comment>
<dbReference type="PANTHER" id="PTHR30548">
    <property type="entry name" value="2-HYDROXYGLUTARYL-COA DEHYDRATASE, D-COMPONENT-RELATED"/>
    <property type="match status" value="1"/>
</dbReference>
<organism evidence="4 5">
    <name type="scientific">Acetobacterium wieringae</name>
    <dbReference type="NCBI Taxonomy" id="52694"/>
    <lineage>
        <taxon>Bacteria</taxon>
        <taxon>Bacillati</taxon>
        <taxon>Bacillota</taxon>
        <taxon>Clostridia</taxon>
        <taxon>Eubacteriales</taxon>
        <taxon>Eubacteriaceae</taxon>
        <taxon>Acetobacterium</taxon>
    </lineage>
</organism>
<comment type="similarity">
    <text evidence="2">Belongs to the FldB/FldC dehydratase alpha/beta subunit family.</text>
</comment>
<proteinExistence type="inferred from homology"/>
<dbReference type="Pfam" id="PF06050">
    <property type="entry name" value="HGD-D"/>
    <property type="match status" value="1"/>
</dbReference>